<name>A0A9W8UKL6_AKAMU</name>
<dbReference type="GeneID" id="80898449"/>
<reference evidence="2" key="1">
    <citation type="journal article" date="2023" name="Access Microbiol">
        <title>De-novo genome assembly for Akanthomyces muscarius, a biocontrol agent of insect agricultural pests.</title>
        <authorList>
            <person name="Erdos Z."/>
            <person name="Studholme D.J."/>
            <person name="Raymond B."/>
            <person name="Sharma M."/>
        </authorList>
    </citation>
    <scope>NUCLEOTIDE SEQUENCE</scope>
    <source>
        <strain evidence="2">Ve6</strain>
    </source>
</reference>
<proteinExistence type="predicted"/>
<comment type="caution">
    <text evidence="2">The sequence shown here is derived from an EMBL/GenBank/DDBJ whole genome shotgun (WGS) entry which is preliminary data.</text>
</comment>
<feature type="region of interest" description="Disordered" evidence="1">
    <location>
        <begin position="22"/>
        <end position="43"/>
    </location>
</feature>
<accession>A0A9W8UKL6</accession>
<keyword evidence="3" id="KW-1185">Reference proteome</keyword>
<sequence length="81" mass="8781">MMKRYGYFPPPCLRAILRCNSSPRKASPSDYSTPGGSCPPTISSSFHPRDLVGPLLESPGLGLNKPTIHGLVVVEQTVMRL</sequence>
<evidence type="ECO:0000256" key="1">
    <source>
        <dbReference type="SAM" id="MobiDB-lite"/>
    </source>
</evidence>
<evidence type="ECO:0000313" key="2">
    <source>
        <dbReference type="EMBL" id="KAJ4150544.1"/>
    </source>
</evidence>
<dbReference type="Proteomes" id="UP001144673">
    <property type="component" value="Chromosome 4"/>
</dbReference>
<evidence type="ECO:0000313" key="3">
    <source>
        <dbReference type="Proteomes" id="UP001144673"/>
    </source>
</evidence>
<gene>
    <name evidence="2" type="ORF">LMH87_011290</name>
</gene>
<dbReference type="RefSeq" id="XP_056052258.1">
    <property type="nucleotide sequence ID" value="XM_056200407.1"/>
</dbReference>
<dbReference type="EMBL" id="JAJHUN010000009">
    <property type="protein sequence ID" value="KAJ4150544.1"/>
    <property type="molecule type" value="Genomic_DNA"/>
</dbReference>
<dbReference type="KEGG" id="amus:LMH87_011290"/>
<dbReference type="AlphaFoldDB" id="A0A9W8UKL6"/>
<organism evidence="2 3">
    <name type="scientific">Akanthomyces muscarius</name>
    <name type="common">Entomopathogenic fungus</name>
    <name type="synonym">Lecanicillium muscarium</name>
    <dbReference type="NCBI Taxonomy" id="2231603"/>
    <lineage>
        <taxon>Eukaryota</taxon>
        <taxon>Fungi</taxon>
        <taxon>Dikarya</taxon>
        <taxon>Ascomycota</taxon>
        <taxon>Pezizomycotina</taxon>
        <taxon>Sordariomycetes</taxon>
        <taxon>Hypocreomycetidae</taxon>
        <taxon>Hypocreales</taxon>
        <taxon>Cordycipitaceae</taxon>
        <taxon>Akanthomyces</taxon>
    </lineage>
</organism>
<protein>
    <submittedName>
        <fullName evidence="2">Uncharacterized protein</fullName>
    </submittedName>
</protein>